<dbReference type="InterPro" id="IPR010610">
    <property type="entry name" value="EryCIII-like_C"/>
</dbReference>
<protein>
    <submittedName>
        <fullName evidence="5">Glycosyltransferase</fullName>
    </submittedName>
</protein>
<dbReference type="InterPro" id="IPR002213">
    <property type="entry name" value="UDP_glucos_trans"/>
</dbReference>
<dbReference type="Proteomes" id="UP001365781">
    <property type="component" value="Unassembled WGS sequence"/>
</dbReference>
<feature type="domain" description="Glycosyltransferase family 28 N-terminal" evidence="3">
    <location>
        <begin position="23"/>
        <end position="103"/>
    </location>
</feature>
<dbReference type="PANTHER" id="PTHR48050">
    <property type="entry name" value="STEROL 3-BETA-GLUCOSYLTRANSFERASE"/>
    <property type="match status" value="1"/>
</dbReference>
<accession>A0ABU8GIT7</accession>
<gene>
    <name evidence="5" type="ORF">WB403_28130</name>
</gene>
<dbReference type="EMBL" id="JBBAYM010000020">
    <property type="protein sequence ID" value="MEI5613028.1"/>
    <property type="molecule type" value="Genomic_DNA"/>
</dbReference>
<organism evidence="5 6">
    <name type="scientific">Streptomyces brasiliscabiei</name>
    <dbReference type="NCBI Taxonomy" id="2736302"/>
    <lineage>
        <taxon>Bacteria</taxon>
        <taxon>Bacillati</taxon>
        <taxon>Actinomycetota</taxon>
        <taxon>Actinomycetes</taxon>
        <taxon>Kitasatosporales</taxon>
        <taxon>Streptomycetaceae</taxon>
        <taxon>Streptomyces</taxon>
    </lineage>
</organism>
<dbReference type="RefSeq" id="WP_336536965.1">
    <property type="nucleotide sequence ID" value="NZ_JBBAYL010000004.1"/>
</dbReference>
<sequence>MPNEPGPKSLQESLGISARPRKVLLAACGTRGDVQPFLALAVALRRHGHHPLLAAPSSYASDAAAYGVDFAAIDDGPTRILDETTTRRIIDKGLTGVRGKIAAARTVARLKRLLIAPLRDVAAIAHDHGDIAAVVHSAAFPVQHVADMLDVPAVVVALQPGWIPTDLFPCPLMPLPRVPRLLNRSTYAVVVAAQRSREVERWRTTELGLAARRHGARRWLRDPEGRRRPVLQSFSEHVTPVDPEWGDAVRTTGFWYLPARPDWTPPPELTRFLDEGPPPVYIGFGSMAGTRGRRNNALVTEAVRLTGVRAVVATGWGGIDASGGPATSATRSSRSTPSPSNILAIEQAPHDWLFPRTAAVVHHGGPGTVGAALAAGRPQVLCPHMGDQTHWSARMHALGVAPAPLAARTLTARGLADAITTAVTDRRLVHRAGEIAPLIRAEDGVDAAVNSLLTHFI</sequence>
<dbReference type="Pfam" id="PF06722">
    <property type="entry name" value="EryCIII-like_C"/>
    <property type="match status" value="1"/>
</dbReference>
<dbReference type="SUPFAM" id="SSF53756">
    <property type="entry name" value="UDP-Glycosyltransferase/glycogen phosphorylase"/>
    <property type="match status" value="1"/>
</dbReference>
<feature type="compositionally biased region" description="Low complexity" evidence="2">
    <location>
        <begin position="325"/>
        <end position="339"/>
    </location>
</feature>
<dbReference type="CDD" id="cd03784">
    <property type="entry name" value="GT1_Gtf-like"/>
    <property type="match status" value="1"/>
</dbReference>
<dbReference type="InterPro" id="IPR050426">
    <property type="entry name" value="Glycosyltransferase_28"/>
</dbReference>
<keyword evidence="1" id="KW-0808">Transferase</keyword>
<keyword evidence="6" id="KW-1185">Reference proteome</keyword>
<dbReference type="Gene3D" id="3.40.50.2000">
    <property type="entry name" value="Glycogen Phosphorylase B"/>
    <property type="match status" value="2"/>
</dbReference>
<name>A0ABU8GIT7_9ACTN</name>
<evidence type="ECO:0000313" key="6">
    <source>
        <dbReference type="Proteomes" id="UP001365781"/>
    </source>
</evidence>
<evidence type="ECO:0000256" key="2">
    <source>
        <dbReference type="SAM" id="MobiDB-lite"/>
    </source>
</evidence>
<dbReference type="Pfam" id="PF03033">
    <property type="entry name" value="Glyco_transf_28"/>
    <property type="match status" value="1"/>
</dbReference>
<reference evidence="5 6" key="1">
    <citation type="submission" date="2024-03" db="EMBL/GenBank/DDBJ databases">
        <title>First Report of Pectobacterium brasiliscabiei causing potato scab in china.</title>
        <authorList>
            <person name="Handique U."/>
        </authorList>
    </citation>
    <scope>NUCLEOTIDE SEQUENCE [LARGE SCALE GENOMIC DNA]</scope>
    <source>
        <strain evidence="5 6">ZRIMU1503</strain>
    </source>
</reference>
<feature type="domain" description="Erythromycin biosynthesis protein CIII-like C-terminal" evidence="4">
    <location>
        <begin position="337"/>
        <end position="435"/>
    </location>
</feature>
<dbReference type="PANTHER" id="PTHR48050:SF13">
    <property type="entry name" value="STEROL 3-BETA-GLUCOSYLTRANSFERASE UGT80A2"/>
    <property type="match status" value="1"/>
</dbReference>
<dbReference type="InterPro" id="IPR004276">
    <property type="entry name" value="GlycoTrans_28_N"/>
</dbReference>
<evidence type="ECO:0000259" key="4">
    <source>
        <dbReference type="Pfam" id="PF06722"/>
    </source>
</evidence>
<evidence type="ECO:0000256" key="1">
    <source>
        <dbReference type="ARBA" id="ARBA00022679"/>
    </source>
</evidence>
<feature type="region of interest" description="Disordered" evidence="2">
    <location>
        <begin position="320"/>
        <end position="339"/>
    </location>
</feature>
<evidence type="ECO:0000313" key="5">
    <source>
        <dbReference type="EMBL" id="MEI5613028.1"/>
    </source>
</evidence>
<comment type="caution">
    <text evidence="5">The sequence shown here is derived from an EMBL/GenBank/DDBJ whole genome shotgun (WGS) entry which is preliminary data.</text>
</comment>
<evidence type="ECO:0000259" key="3">
    <source>
        <dbReference type="Pfam" id="PF03033"/>
    </source>
</evidence>
<proteinExistence type="predicted"/>